<reference evidence="3 4" key="1">
    <citation type="submission" date="2019-11" db="EMBL/GenBank/DDBJ databases">
        <title>Comparative genomics of hydrocarbon-degrading Desulfosarcina strains.</title>
        <authorList>
            <person name="Watanabe M."/>
            <person name="Kojima H."/>
            <person name="Fukui M."/>
        </authorList>
    </citation>
    <scope>NUCLEOTIDE SEQUENCE [LARGE SCALE GENOMIC DNA]</scope>
    <source>
        <strain evidence="3 4">PP31</strain>
    </source>
</reference>
<dbReference type="Gene3D" id="2.60.40.1820">
    <property type="match status" value="2"/>
</dbReference>
<dbReference type="RefSeq" id="WP_155303783.1">
    <property type="nucleotide sequence ID" value="NZ_AP021875.1"/>
</dbReference>
<gene>
    <name evidence="3" type="ORF">DSCW_22180</name>
</gene>
<dbReference type="KEGG" id="dwd:DSCW_22180"/>
<dbReference type="PANTHER" id="PTHR31459:SF2">
    <property type="entry name" value="OS03G0843300 PROTEIN"/>
    <property type="match status" value="1"/>
</dbReference>
<dbReference type="Pfam" id="PF03168">
    <property type="entry name" value="LEA_2"/>
    <property type="match status" value="2"/>
</dbReference>
<feature type="domain" description="Water stress and hypersensitive response" evidence="2">
    <location>
        <begin position="33"/>
        <end position="149"/>
    </location>
</feature>
<dbReference type="InterPro" id="IPR045043">
    <property type="entry name" value="Lea14-like"/>
</dbReference>
<dbReference type="SMART" id="SM00769">
    <property type="entry name" value="WHy"/>
    <property type="match status" value="2"/>
</dbReference>
<evidence type="ECO:0000256" key="1">
    <source>
        <dbReference type="ARBA" id="ARBA00005960"/>
    </source>
</evidence>
<protein>
    <recommendedName>
        <fullName evidence="2">Water stress and hypersensitive response domain-containing protein</fullName>
    </recommendedName>
</protein>
<dbReference type="SUPFAM" id="SSF117070">
    <property type="entry name" value="LEA14-like"/>
    <property type="match status" value="2"/>
</dbReference>
<name>A0A5K7Z595_9BACT</name>
<dbReference type="GO" id="GO:0009269">
    <property type="term" value="P:response to desiccation"/>
    <property type="evidence" value="ECO:0007669"/>
    <property type="project" value="InterPro"/>
</dbReference>
<accession>A0A5K7Z595</accession>
<dbReference type="PANTHER" id="PTHR31459">
    <property type="match status" value="1"/>
</dbReference>
<dbReference type="InterPro" id="IPR013990">
    <property type="entry name" value="WHy-dom"/>
</dbReference>
<organism evidence="3 4">
    <name type="scientific">Desulfosarcina widdelii</name>
    <dbReference type="NCBI Taxonomy" id="947919"/>
    <lineage>
        <taxon>Bacteria</taxon>
        <taxon>Pseudomonadati</taxon>
        <taxon>Thermodesulfobacteriota</taxon>
        <taxon>Desulfobacteria</taxon>
        <taxon>Desulfobacterales</taxon>
        <taxon>Desulfosarcinaceae</taxon>
        <taxon>Desulfosarcina</taxon>
    </lineage>
</organism>
<proteinExistence type="inferred from homology"/>
<dbReference type="PROSITE" id="PS51257">
    <property type="entry name" value="PROKAR_LIPOPROTEIN"/>
    <property type="match status" value="1"/>
</dbReference>
<dbReference type="EMBL" id="AP021875">
    <property type="protein sequence ID" value="BBO74801.1"/>
    <property type="molecule type" value="Genomic_DNA"/>
</dbReference>
<dbReference type="InterPro" id="IPR004864">
    <property type="entry name" value="LEA_2"/>
</dbReference>
<comment type="similarity">
    <text evidence="1">Belongs to the LEA type 2 family.</text>
</comment>
<feature type="domain" description="Water stress and hypersensitive response" evidence="2">
    <location>
        <begin position="154"/>
        <end position="270"/>
    </location>
</feature>
<evidence type="ECO:0000313" key="4">
    <source>
        <dbReference type="Proteomes" id="UP000427769"/>
    </source>
</evidence>
<evidence type="ECO:0000313" key="3">
    <source>
        <dbReference type="EMBL" id="BBO74801.1"/>
    </source>
</evidence>
<evidence type="ECO:0000259" key="2">
    <source>
        <dbReference type="SMART" id="SM00769"/>
    </source>
</evidence>
<dbReference type="OrthoDB" id="5503935at2"/>
<dbReference type="Proteomes" id="UP000427769">
    <property type="component" value="Chromosome"/>
</dbReference>
<keyword evidence="4" id="KW-1185">Reference proteome</keyword>
<dbReference type="AlphaFoldDB" id="A0A5K7Z595"/>
<sequence length="275" mass="29392">MNPKRTAIIIGAFLLLTLGGCATIGQLIQKPEITFDSLGTRDMSLLDGTFLFRFNVSNPNPVGVHLGDILYDLDINGKRLVSSQLSHGIDLAASGTSPLEIPVTINYLDFFNSLAQMAGTDQLDYRLSGSAAVGPFRIPYSSSGKLDVPKLPDITVDNIKIDSFSLTGAKLKLTLGMKNPNAFAMKMDGLEYAARLGDVKLAEGKANMNTALGANGRSLMDLDLNLNFLELGRSARTLLSGSSAPCRLTGNMLTNTPTGTQKIPFAFDGNVPFTK</sequence>